<dbReference type="Gene3D" id="1.10.10.10">
    <property type="entry name" value="Winged helix-like DNA-binding domain superfamily/Winged helix DNA-binding domain"/>
    <property type="match status" value="1"/>
</dbReference>
<dbReference type="Pfam" id="PF01638">
    <property type="entry name" value="HxlR"/>
    <property type="match status" value="1"/>
</dbReference>
<comment type="caution">
    <text evidence="5">The sequence shown here is derived from an EMBL/GenBank/DDBJ whole genome shotgun (WGS) entry which is preliminary data.</text>
</comment>
<reference evidence="5 6" key="1">
    <citation type="submission" date="2019-02" db="EMBL/GenBank/DDBJ databases">
        <title>Kribbella capetownensis sp. nov. and Kribbella speibonae sp. nov., isolated from soil.</title>
        <authorList>
            <person name="Curtis S.M."/>
            <person name="Norton I."/>
            <person name="Everest G.J."/>
            <person name="Meyers P.R."/>
        </authorList>
    </citation>
    <scope>NUCLEOTIDE SEQUENCE [LARGE SCALE GENOMIC DNA]</scope>
    <source>
        <strain evidence="5 6">NRRL B-24813</strain>
    </source>
</reference>
<dbReference type="InterPro" id="IPR036388">
    <property type="entry name" value="WH-like_DNA-bd_sf"/>
</dbReference>
<organism evidence="5 6">
    <name type="scientific">Kribbella pittospori</name>
    <dbReference type="NCBI Taxonomy" id="722689"/>
    <lineage>
        <taxon>Bacteria</taxon>
        <taxon>Bacillati</taxon>
        <taxon>Actinomycetota</taxon>
        <taxon>Actinomycetes</taxon>
        <taxon>Propionibacteriales</taxon>
        <taxon>Kribbellaceae</taxon>
        <taxon>Kribbella</taxon>
    </lineage>
</organism>
<accession>A0A4R0KX93</accession>
<keyword evidence="1" id="KW-0805">Transcription regulation</keyword>
<evidence type="ECO:0000256" key="2">
    <source>
        <dbReference type="ARBA" id="ARBA00023125"/>
    </source>
</evidence>
<keyword evidence="3" id="KW-0804">Transcription</keyword>
<evidence type="ECO:0000256" key="3">
    <source>
        <dbReference type="ARBA" id="ARBA00023163"/>
    </source>
</evidence>
<protein>
    <submittedName>
        <fullName evidence="5">Transcriptional regulator</fullName>
    </submittedName>
</protein>
<feature type="domain" description="HTH hxlR-type" evidence="4">
    <location>
        <begin position="17"/>
        <end position="116"/>
    </location>
</feature>
<dbReference type="SUPFAM" id="SSF46785">
    <property type="entry name" value="Winged helix' DNA-binding domain"/>
    <property type="match status" value="1"/>
</dbReference>
<keyword evidence="6" id="KW-1185">Reference proteome</keyword>
<dbReference type="InterPro" id="IPR036390">
    <property type="entry name" value="WH_DNA-bd_sf"/>
</dbReference>
<evidence type="ECO:0000313" key="6">
    <source>
        <dbReference type="Proteomes" id="UP000291144"/>
    </source>
</evidence>
<dbReference type="AlphaFoldDB" id="A0A4R0KX93"/>
<dbReference type="InterPro" id="IPR002577">
    <property type="entry name" value="HTH_HxlR"/>
</dbReference>
<dbReference type="PANTHER" id="PTHR33204:SF18">
    <property type="entry name" value="TRANSCRIPTIONAL REGULATORY PROTEIN"/>
    <property type="match status" value="1"/>
</dbReference>
<dbReference type="OrthoDB" id="370168at2"/>
<dbReference type="GO" id="GO:0003677">
    <property type="term" value="F:DNA binding"/>
    <property type="evidence" value="ECO:0007669"/>
    <property type="project" value="UniProtKB-KW"/>
</dbReference>
<dbReference type="EMBL" id="SJKB01000001">
    <property type="protein sequence ID" value="TCC65723.1"/>
    <property type="molecule type" value="Genomic_DNA"/>
</dbReference>
<dbReference type="Proteomes" id="UP000291144">
    <property type="component" value="Unassembled WGS sequence"/>
</dbReference>
<evidence type="ECO:0000256" key="1">
    <source>
        <dbReference type="ARBA" id="ARBA00023015"/>
    </source>
</evidence>
<name>A0A4R0KX93_9ACTN</name>
<proteinExistence type="predicted"/>
<gene>
    <name evidence="5" type="ORF">E0H73_01970</name>
</gene>
<keyword evidence="2" id="KW-0238">DNA-binding</keyword>
<dbReference type="PANTHER" id="PTHR33204">
    <property type="entry name" value="TRANSCRIPTIONAL REGULATOR, MARR FAMILY"/>
    <property type="match status" value="1"/>
</dbReference>
<dbReference type="RefSeq" id="WP_131350356.1">
    <property type="nucleotide sequence ID" value="NZ_SJKB01000001.1"/>
</dbReference>
<sequence>MDTDQVRGKWDATKGACPTRQVLGRIGDTWTMLVISTLEKHGTLRSGQLKLLIEGVTQKMLTQTLRHLERDGIVQRTVVATVPVTVTYTLTPLGLSLAAAVATMRTWAYDHMDEIAAARDEYDAES</sequence>
<evidence type="ECO:0000313" key="5">
    <source>
        <dbReference type="EMBL" id="TCC65723.1"/>
    </source>
</evidence>
<dbReference type="PROSITE" id="PS51118">
    <property type="entry name" value="HTH_HXLR"/>
    <property type="match status" value="1"/>
</dbReference>
<evidence type="ECO:0000259" key="4">
    <source>
        <dbReference type="PROSITE" id="PS51118"/>
    </source>
</evidence>